<gene>
    <name evidence="2" type="ORF">E2562_003802</name>
</gene>
<sequence length="192" mass="21641">MAPEPKDDYDNQLLLSEPVNLDDVEKQECWCLAMCEEMESIEENKTWCLVDLLARHRPIGLKWVFKVKKDAAGAIIKHKARLIAKGYVQRQGVDFEEVFVPVARLESVRVVIALATHNGWAVHHMDVKSAFLNGELKEEVYVAQPPDFIQQGCENKTIYSACLISCAADSRMLAGGLSKDADTKKFMDRGMQ</sequence>
<organism evidence="2 3">
    <name type="scientific">Oryza meyeriana var. granulata</name>
    <dbReference type="NCBI Taxonomy" id="110450"/>
    <lineage>
        <taxon>Eukaryota</taxon>
        <taxon>Viridiplantae</taxon>
        <taxon>Streptophyta</taxon>
        <taxon>Embryophyta</taxon>
        <taxon>Tracheophyta</taxon>
        <taxon>Spermatophyta</taxon>
        <taxon>Magnoliopsida</taxon>
        <taxon>Liliopsida</taxon>
        <taxon>Poales</taxon>
        <taxon>Poaceae</taxon>
        <taxon>BOP clade</taxon>
        <taxon>Oryzoideae</taxon>
        <taxon>Oryzeae</taxon>
        <taxon>Oryzinae</taxon>
        <taxon>Oryza</taxon>
        <taxon>Oryza meyeriana</taxon>
    </lineage>
</organism>
<dbReference type="OrthoDB" id="984330at2759"/>
<protein>
    <recommendedName>
        <fullName evidence="1">Reverse transcriptase Ty1/copia-type domain-containing protein</fullName>
    </recommendedName>
</protein>
<evidence type="ECO:0000313" key="3">
    <source>
        <dbReference type="Proteomes" id="UP000479710"/>
    </source>
</evidence>
<dbReference type="Pfam" id="PF07727">
    <property type="entry name" value="RVT_2"/>
    <property type="match status" value="1"/>
</dbReference>
<evidence type="ECO:0000313" key="2">
    <source>
        <dbReference type="EMBL" id="KAF0890606.1"/>
    </source>
</evidence>
<dbReference type="AlphaFoldDB" id="A0A6G1BRW5"/>
<dbReference type="Proteomes" id="UP000479710">
    <property type="component" value="Unassembled WGS sequence"/>
</dbReference>
<dbReference type="SUPFAM" id="SSF56672">
    <property type="entry name" value="DNA/RNA polymerases"/>
    <property type="match status" value="1"/>
</dbReference>
<keyword evidence="3" id="KW-1185">Reference proteome</keyword>
<name>A0A6G1BRW5_9ORYZ</name>
<comment type="caution">
    <text evidence="2">The sequence shown here is derived from an EMBL/GenBank/DDBJ whole genome shotgun (WGS) entry which is preliminary data.</text>
</comment>
<accession>A0A6G1BRW5</accession>
<proteinExistence type="predicted"/>
<dbReference type="EMBL" id="SPHZ02000011">
    <property type="protein sequence ID" value="KAF0890606.1"/>
    <property type="molecule type" value="Genomic_DNA"/>
</dbReference>
<feature type="domain" description="Reverse transcriptase Ty1/copia-type" evidence="1">
    <location>
        <begin position="44"/>
        <end position="157"/>
    </location>
</feature>
<evidence type="ECO:0000259" key="1">
    <source>
        <dbReference type="Pfam" id="PF07727"/>
    </source>
</evidence>
<dbReference type="InterPro" id="IPR043502">
    <property type="entry name" value="DNA/RNA_pol_sf"/>
</dbReference>
<reference evidence="2 3" key="1">
    <citation type="submission" date="2019-11" db="EMBL/GenBank/DDBJ databases">
        <title>Whole genome sequence of Oryza granulata.</title>
        <authorList>
            <person name="Li W."/>
        </authorList>
    </citation>
    <scope>NUCLEOTIDE SEQUENCE [LARGE SCALE GENOMIC DNA]</scope>
    <source>
        <strain evidence="3">cv. Menghai</strain>
        <tissue evidence="2">Leaf</tissue>
    </source>
</reference>
<dbReference type="InterPro" id="IPR013103">
    <property type="entry name" value="RVT_2"/>
</dbReference>